<dbReference type="AlphaFoldDB" id="A0A8H7T0A9"/>
<sequence length="83" mass="8966">MLNALQPTNTEIATAFSKGDGDHDDGLSLGETAEALEKLCGKSVDEKDIEEAAGRVGVEFEGREIDVDEFKIVVQKLEEDGKL</sequence>
<evidence type="ECO:0000313" key="2">
    <source>
        <dbReference type="EMBL" id="KAG4410872.1"/>
    </source>
</evidence>
<accession>A0A8H7T0A9</accession>
<dbReference type="EMBL" id="JAFJYH010000568">
    <property type="protein sequence ID" value="KAG4410872.1"/>
    <property type="molecule type" value="Genomic_DNA"/>
</dbReference>
<feature type="compositionally biased region" description="Polar residues" evidence="1">
    <location>
        <begin position="1"/>
        <end position="12"/>
    </location>
</feature>
<gene>
    <name evidence="2" type="ORF">IFR04_015993</name>
</gene>
<evidence type="ECO:0000256" key="1">
    <source>
        <dbReference type="SAM" id="MobiDB-lite"/>
    </source>
</evidence>
<keyword evidence="3" id="KW-1185">Reference proteome</keyword>
<protein>
    <recommendedName>
        <fullName evidence="4">EF-hand domain-containing protein</fullName>
    </recommendedName>
</protein>
<reference evidence="2" key="1">
    <citation type="submission" date="2021-02" db="EMBL/GenBank/DDBJ databases">
        <title>Genome sequence Cadophora malorum strain M34.</title>
        <authorList>
            <person name="Stefanovic E."/>
            <person name="Vu D."/>
            <person name="Scully C."/>
            <person name="Dijksterhuis J."/>
            <person name="Roader J."/>
            <person name="Houbraken J."/>
        </authorList>
    </citation>
    <scope>NUCLEOTIDE SEQUENCE</scope>
    <source>
        <strain evidence="2">M34</strain>
    </source>
</reference>
<organism evidence="2 3">
    <name type="scientific">Cadophora malorum</name>
    <dbReference type="NCBI Taxonomy" id="108018"/>
    <lineage>
        <taxon>Eukaryota</taxon>
        <taxon>Fungi</taxon>
        <taxon>Dikarya</taxon>
        <taxon>Ascomycota</taxon>
        <taxon>Pezizomycotina</taxon>
        <taxon>Leotiomycetes</taxon>
        <taxon>Helotiales</taxon>
        <taxon>Ploettnerulaceae</taxon>
        <taxon>Cadophora</taxon>
    </lineage>
</organism>
<dbReference type="SUPFAM" id="SSF47473">
    <property type="entry name" value="EF-hand"/>
    <property type="match status" value="1"/>
</dbReference>
<evidence type="ECO:0000313" key="3">
    <source>
        <dbReference type="Proteomes" id="UP000664132"/>
    </source>
</evidence>
<dbReference type="Gene3D" id="1.10.238.10">
    <property type="entry name" value="EF-hand"/>
    <property type="match status" value="1"/>
</dbReference>
<proteinExistence type="predicted"/>
<dbReference type="Proteomes" id="UP000664132">
    <property type="component" value="Unassembled WGS sequence"/>
</dbReference>
<comment type="caution">
    <text evidence="2">The sequence shown here is derived from an EMBL/GenBank/DDBJ whole genome shotgun (WGS) entry which is preliminary data.</text>
</comment>
<dbReference type="OrthoDB" id="3555638at2759"/>
<feature type="region of interest" description="Disordered" evidence="1">
    <location>
        <begin position="1"/>
        <end position="28"/>
    </location>
</feature>
<evidence type="ECO:0008006" key="4">
    <source>
        <dbReference type="Google" id="ProtNLM"/>
    </source>
</evidence>
<dbReference type="InterPro" id="IPR011992">
    <property type="entry name" value="EF-hand-dom_pair"/>
</dbReference>
<name>A0A8H7T0A9_9HELO</name>